<proteinExistence type="predicted"/>
<name>A0A1I0BZE6_THASX</name>
<dbReference type="Proteomes" id="UP000199308">
    <property type="component" value="Unassembled WGS sequence"/>
</dbReference>
<dbReference type="EMBL" id="FOHK01000004">
    <property type="protein sequence ID" value="SET11817.1"/>
    <property type="molecule type" value="Genomic_DNA"/>
</dbReference>
<dbReference type="OrthoDB" id="6197762at2"/>
<dbReference type="AlphaFoldDB" id="A0A1I0BZE6"/>
<protein>
    <submittedName>
        <fullName evidence="1">Uncharacterized protein</fullName>
    </submittedName>
</protein>
<accession>A0A1I0BZE6</accession>
<organism evidence="1 2">
    <name type="scientific">Thalassotalea agarivorans</name>
    <name type="common">Thalassomonas agarivorans</name>
    <dbReference type="NCBI Taxonomy" id="349064"/>
    <lineage>
        <taxon>Bacteria</taxon>
        <taxon>Pseudomonadati</taxon>
        <taxon>Pseudomonadota</taxon>
        <taxon>Gammaproteobacteria</taxon>
        <taxon>Alteromonadales</taxon>
        <taxon>Colwelliaceae</taxon>
        <taxon>Thalassotalea</taxon>
    </lineage>
</organism>
<dbReference type="STRING" id="349064.SAMN05660429_01089"/>
<gene>
    <name evidence="1" type="ORF">SAMN05660429_01089</name>
</gene>
<sequence>MIKYLPLLFCLVACSSNEPQQEAENNNPQHGDIRNGHKPTMEIYYGPSQQWMQVEDFWRTFAQDNYGGYKYTGPLYPPYEQAQEFDLLLLEIPYGACLMQFYHERWRRANDVWRWNEKLNEYGGCAHVFDVEFANEDEVDEDVDDPMDDKQ</sequence>
<reference evidence="1 2" key="1">
    <citation type="submission" date="2016-10" db="EMBL/GenBank/DDBJ databases">
        <authorList>
            <person name="de Groot N.N."/>
        </authorList>
    </citation>
    <scope>NUCLEOTIDE SEQUENCE [LARGE SCALE GENOMIC DNA]</scope>
    <source>
        <strain evidence="1 2">DSM 19706</strain>
    </source>
</reference>
<dbReference type="RefSeq" id="WP_093328316.1">
    <property type="nucleotide sequence ID" value="NZ_AP027363.1"/>
</dbReference>
<evidence type="ECO:0000313" key="1">
    <source>
        <dbReference type="EMBL" id="SET11817.1"/>
    </source>
</evidence>
<keyword evidence="2" id="KW-1185">Reference proteome</keyword>
<evidence type="ECO:0000313" key="2">
    <source>
        <dbReference type="Proteomes" id="UP000199308"/>
    </source>
</evidence>